<evidence type="ECO:0000256" key="2">
    <source>
        <dbReference type="ARBA" id="ARBA00022692"/>
    </source>
</evidence>
<dbReference type="GO" id="GO:0055085">
    <property type="term" value="P:transmembrane transport"/>
    <property type="evidence" value="ECO:0007669"/>
    <property type="project" value="InterPro"/>
</dbReference>
<feature type="transmembrane region" description="Helical" evidence="5">
    <location>
        <begin position="282"/>
        <end position="301"/>
    </location>
</feature>
<feature type="transmembrane region" description="Helical" evidence="5">
    <location>
        <begin position="321"/>
        <end position="341"/>
    </location>
</feature>
<feature type="transmembrane region" description="Helical" evidence="5">
    <location>
        <begin position="213"/>
        <end position="233"/>
    </location>
</feature>
<feature type="transmembrane region" description="Helical" evidence="5">
    <location>
        <begin position="145"/>
        <end position="165"/>
    </location>
</feature>
<evidence type="ECO:0000313" key="7">
    <source>
        <dbReference type="Proteomes" id="UP000281975"/>
    </source>
</evidence>
<dbReference type="GO" id="GO:0016020">
    <property type="term" value="C:membrane"/>
    <property type="evidence" value="ECO:0007669"/>
    <property type="project" value="UniProtKB-SubCell"/>
</dbReference>
<proteinExistence type="predicted"/>
<keyword evidence="7" id="KW-1185">Reference proteome</keyword>
<evidence type="ECO:0000256" key="5">
    <source>
        <dbReference type="SAM" id="Phobius"/>
    </source>
</evidence>
<dbReference type="CDD" id="cd09319">
    <property type="entry name" value="TDT_like_1"/>
    <property type="match status" value="1"/>
</dbReference>
<dbReference type="AlphaFoldDB" id="A0A420WTS0"/>
<dbReference type="EMBL" id="RBIN01000008">
    <property type="protein sequence ID" value="RKQ96890.1"/>
    <property type="molecule type" value="Genomic_DNA"/>
</dbReference>
<organism evidence="6 7">
    <name type="scientific">Kushneria sinocarnis</name>
    <dbReference type="NCBI Taxonomy" id="595502"/>
    <lineage>
        <taxon>Bacteria</taxon>
        <taxon>Pseudomonadati</taxon>
        <taxon>Pseudomonadota</taxon>
        <taxon>Gammaproteobacteria</taxon>
        <taxon>Oceanospirillales</taxon>
        <taxon>Halomonadaceae</taxon>
        <taxon>Kushneria</taxon>
    </lineage>
</organism>
<evidence type="ECO:0000256" key="3">
    <source>
        <dbReference type="ARBA" id="ARBA00022989"/>
    </source>
</evidence>
<accession>A0A420WTS0</accession>
<feature type="transmembrane region" description="Helical" evidence="5">
    <location>
        <begin position="86"/>
        <end position="105"/>
    </location>
</feature>
<feature type="transmembrane region" description="Helical" evidence="5">
    <location>
        <begin position="53"/>
        <end position="74"/>
    </location>
</feature>
<reference evidence="6 7" key="1">
    <citation type="submission" date="2018-10" db="EMBL/GenBank/DDBJ databases">
        <title>Genomic Encyclopedia of Type Strains, Phase IV (KMG-IV): sequencing the most valuable type-strain genomes for metagenomic binning, comparative biology and taxonomic classification.</title>
        <authorList>
            <person name="Goeker M."/>
        </authorList>
    </citation>
    <scope>NUCLEOTIDE SEQUENCE [LARGE SCALE GENOMIC DNA]</scope>
    <source>
        <strain evidence="6 7">DSM 23229</strain>
    </source>
</reference>
<keyword evidence="4 5" id="KW-0472">Membrane</keyword>
<name>A0A420WTS0_9GAMM</name>
<keyword evidence="3 5" id="KW-1133">Transmembrane helix</keyword>
<dbReference type="OrthoDB" id="958273at2"/>
<dbReference type="InterPro" id="IPR038665">
    <property type="entry name" value="Voltage-dep_anion_channel_sf"/>
</dbReference>
<comment type="subcellular location">
    <subcellularLocation>
        <location evidence="1">Membrane</location>
        <topology evidence="1">Multi-pass membrane protein</topology>
    </subcellularLocation>
</comment>
<evidence type="ECO:0000313" key="6">
    <source>
        <dbReference type="EMBL" id="RKQ96890.1"/>
    </source>
</evidence>
<feature type="transmembrane region" description="Helical" evidence="5">
    <location>
        <begin position="111"/>
        <end position="133"/>
    </location>
</feature>
<gene>
    <name evidence="6" type="ORF">C7446_2750</name>
</gene>
<evidence type="ECO:0000256" key="1">
    <source>
        <dbReference type="ARBA" id="ARBA00004141"/>
    </source>
</evidence>
<protein>
    <submittedName>
        <fullName evidence="6">Tellurite resistance protein TehA-like permease</fullName>
    </submittedName>
</protein>
<dbReference type="Proteomes" id="UP000281975">
    <property type="component" value="Unassembled WGS sequence"/>
</dbReference>
<feature type="transmembrane region" description="Helical" evidence="5">
    <location>
        <begin position="20"/>
        <end position="38"/>
    </location>
</feature>
<dbReference type="Gene3D" id="1.50.10.150">
    <property type="entry name" value="Voltage-dependent anion channel"/>
    <property type="match status" value="1"/>
</dbReference>
<feature type="transmembrane region" description="Helical" evidence="5">
    <location>
        <begin position="245"/>
        <end position="270"/>
    </location>
</feature>
<comment type="caution">
    <text evidence="6">The sequence shown here is derived from an EMBL/GenBank/DDBJ whole genome shotgun (WGS) entry which is preliminary data.</text>
</comment>
<keyword evidence="2 5" id="KW-0812">Transmembrane</keyword>
<evidence type="ECO:0000256" key="4">
    <source>
        <dbReference type="ARBA" id="ARBA00023136"/>
    </source>
</evidence>
<feature type="transmembrane region" description="Helical" evidence="5">
    <location>
        <begin position="177"/>
        <end position="201"/>
    </location>
</feature>
<dbReference type="RefSeq" id="WP_121173668.1">
    <property type="nucleotide sequence ID" value="NZ_RBIN01000008.1"/>
</dbReference>
<dbReference type="InterPro" id="IPR004695">
    <property type="entry name" value="SLAC1/Mae1/Ssu1/TehA"/>
</dbReference>
<dbReference type="Pfam" id="PF03595">
    <property type="entry name" value="SLAC1"/>
    <property type="match status" value="1"/>
</dbReference>
<sequence length="352" mass="39323">MTDQDSGRDTGRWLRKMSPAWFTLAMATGTLSNAFWQLDMKTASGLFHALNGGIYPLLLVLLLARALCFPRAVYRDLLDPRQVFTFFTLVAASCVFGVEISYRGWMATATLLLIVAGVLWLVLGYVSFGVLAFRNDEQQADVTHGGWLLWIVATQSMVILATRLFQFDQGSSSLAALLLFGAWGFGVMWYAIFITIFFNRVSFLKLNERDINPVYWVVMGSAAISVEAGAQLLPALPRAPMWQSAAMLLEAAVMILWWWSSWLIPVLLMLDGWKHLVRREPLDFRPTVWASVFPVAMYALATGRLASTEHFGLLHELALGVGALASLAWLVSVVGLLVWLLKRRSRQKRSSA</sequence>